<reference evidence="1" key="1">
    <citation type="journal article" date="2014" name="Int. J. Syst. Evol. Microbiol.">
        <title>Complete genome sequence of Corynebacterium casei LMG S-19264T (=DSM 44701T), isolated from a smear-ripened cheese.</title>
        <authorList>
            <consortium name="US DOE Joint Genome Institute (JGI-PGF)"/>
            <person name="Walter F."/>
            <person name="Albersmeier A."/>
            <person name="Kalinowski J."/>
            <person name="Ruckert C."/>
        </authorList>
    </citation>
    <scope>NUCLEOTIDE SEQUENCE</scope>
    <source>
        <strain evidence="1">CGMCC 1.15758</strain>
    </source>
</reference>
<dbReference type="InterPro" id="IPR024551">
    <property type="entry name" value="AspAT_Ic"/>
</dbReference>
<dbReference type="GO" id="GO:0004069">
    <property type="term" value="F:L-aspartate:2-oxoglutarate aminotransferase activity"/>
    <property type="evidence" value="ECO:0007669"/>
    <property type="project" value="InterPro"/>
</dbReference>
<protein>
    <submittedName>
        <fullName evidence="1">Aminotransferase</fullName>
    </submittedName>
</protein>
<dbReference type="Gene3D" id="3.40.640.10">
    <property type="entry name" value="Type I PLP-dependent aspartate aminotransferase-like (Major domain)"/>
    <property type="match status" value="1"/>
</dbReference>
<gene>
    <name evidence="1" type="ORF">GCM10010995_18390</name>
</gene>
<keyword evidence="2" id="KW-1185">Reference proteome</keyword>
<organism evidence="1 2">
    <name type="scientific">Cysteiniphilum litorale</name>
    <dbReference type="NCBI Taxonomy" id="2056700"/>
    <lineage>
        <taxon>Bacteria</taxon>
        <taxon>Pseudomonadati</taxon>
        <taxon>Pseudomonadota</taxon>
        <taxon>Gammaproteobacteria</taxon>
        <taxon>Thiotrichales</taxon>
        <taxon>Fastidiosibacteraceae</taxon>
        <taxon>Cysteiniphilum</taxon>
    </lineage>
</organism>
<dbReference type="InterPro" id="IPR015421">
    <property type="entry name" value="PyrdxlP-dep_Trfase_major"/>
</dbReference>
<dbReference type="EMBL" id="BMJS01000021">
    <property type="protein sequence ID" value="GGG01269.1"/>
    <property type="molecule type" value="Genomic_DNA"/>
</dbReference>
<dbReference type="Pfam" id="PF12897">
    <property type="entry name" value="Asp_aminotransf"/>
    <property type="match status" value="1"/>
</dbReference>
<accession>A0A8J3E9H3</accession>
<dbReference type="Gene3D" id="3.90.1150.10">
    <property type="entry name" value="Aspartate Aminotransferase, domain 1"/>
    <property type="match status" value="1"/>
</dbReference>
<dbReference type="PANTHER" id="PTHR43799">
    <property type="entry name" value="AMINOTRANSFERASE, PUTATIVE-RELATED"/>
    <property type="match status" value="1"/>
</dbReference>
<name>A0A8J3E9H3_9GAMM</name>
<dbReference type="SUPFAM" id="SSF53383">
    <property type="entry name" value="PLP-dependent transferases"/>
    <property type="match status" value="1"/>
</dbReference>
<keyword evidence="1" id="KW-0808">Transferase</keyword>
<comment type="caution">
    <text evidence="1">The sequence shown here is derived from an EMBL/GenBank/DDBJ whole genome shotgun (WGS) entry which is preliminary data.</text>
</comment>
<dbReference type="Proteomes" id="UP000636949">
    <property type="component" value="Unassembled WGS sequence"/>
</dbReference>
<keyword evidence="1" id="KW-0032">Aminotransferase</keyword>
<dbReference type="PANTHER" id="PTHR43799:SF1">
    <property type="entry name" value="ASPARTATE AMINOTRANSFERASE"/>
    <property type="match status" value="1"/>
</dbReference>
<evidence type="ECO:0000313" key="1">
    <source>
        <dbReference type="EMBL" id="GGG01269.1"/>
    </source>
</evidence>
<dbReference type="InterPro" id="IPR015424">
    <property type="entry name" value="PyrdxlP-dep_Trfase"/>
</dbReference>
<dbReference type="AlphaFoldDB" id="A0A8J3E9H3"/>
<dbReference type="RefSeq" id="WP_117003112.1">
    <property type="nucleotide sequence ID" value="NZ_BMJS01000021.1"/>
</dbReference>
<dbReference type="OrthoDB" id="9804020at2"/>
<sequence length="419" mass="46349">MTTTLINDELAQLKSRYQSFVNQGLKLDMTRGKPCVEQLNLSDELLNNLNHQDVVVAPDYRNYSPPDLLTGLPAVKTLFADVLCITRDQIIVGGNSSLNLMYDTIIKALIHKLPNQTKSWSEQGKIKFLCPTPGYDRHFAICESFGIEMINIPLTGNGPDMDQVEKLVGNDSSIKGMWCVPKYSNPTGESYSNDTIKRLAAMKTAANDFRIFWDNAYAVHHLDMEDQVEILDILSECTKAGNADRVFMFASTSKITYAGAGIAIIAANKGNHDWLVSQLKAQTIGHDKVNQLRHLKLLPNKDVFMQHMAKHAAILKPKFDIVNEVLSAELGTDGQFAQWHEPKGGYFISFDSQPGLAKKIVKMAQDAGVKLTNAGATYPYGKDPQDCNIRIAPSLPTVSELKIATEVLAVVTKIATLEH</sequence>
<proteinExistence type="predicted"/>
<reference evidence="1" key="2">
    <citation type="submission" date="2020-09" db="EMBL/GenBank/DDBJ databases">
        <authorList>
            <person name="Sun Q."/>
            <person name="Zhou Y."/>
        </authorList>
    </citation>
    <scope>NUCLEOTIDE SEQUENCE</scope>
    <source>
        <strain evidence="1">CGMCC 1.15758</strain>
    </source>
</reference>
<evidence type="ECO:0000313" key="2">
    <source>
        <dbReference type="Proteomes" id="UP000636949"/>
    </source>
</evidence>
<dbReference type="InterPro" id="IPR015422">
    <property type="entry name" value="PyrdxlP-dep_Trfase_small"/>
</dbReference>